<evidence type="ECO:0000256" key="8">
    <source>
        <dbReference type="ARBA" id="ARBA00078726"/>
    </source>
</evidence>
<dbReference type="GO" id="GO:0006508">
    <property type="term" value="P:proteolysis"/>
    <property type="evidence" value="ECO:0007669"/>
    <property type="project" value="UniProtKB-KW"/>
</dbReference>
<feature type="binding site" evidence="12">
    <location>
        <begin position="255"/>
        <end position="258"/>
    </location>
    <ligand>
        <name>substrate</name>
    </ligand>
</feature>
<feature type="transmembrane region" description="Helical" evidence="14">
    <location>
        <begin position="14"/>
        <end position="37"/>
    </location>
</feature>
<evidence type="ECO:0000256" key="2">
    <source>
        <dbReference type="ARBA" id="ARBA00022670"/>
    </source>
</evidence>
<keyword evidence="2" id="KW-0645">Protease</keyword>
<evidence type="ECO:0000256" key="7">
    <source>
        <dbReference type="ARBA" id="ARBA00066729"/>
    </source>
</evidence>
<dbReference type="RefSeq" id="XP_018027483.1">
    <property type="nucleotide sequence ID" value="XM_018171994.2"/>
</dbReference>
<sequence length="363" mass="39151">MELSKFSSSVVYRLTLRMACIGSLFIFFKILSGYFIYSSEAVNPSLPLVINTWHFTNATARAWALLSEEGGSVLDAVEQGCAVCEREQCDFTVGYGGSPDENGETTLDALIMDGATHDVGAVAALRQVKDAISVARHVLQYTEHTLLVGSQATEFAVSMGFKLENLTTPKSQEMHRSWKEQNCQPNFWKNVVPDPSTSCGPYAPVSSMASGWTNDQRASFDRYNHDTIGMIAIDKDGKISCGTSTNGARNKIPGRVGDSPIPGSGCYVDRNVGGAAATGDGDVMMRLLPALISVEKMRDGYSPEEASRMSLQRIIDYYPNFEGAIVSASLDGRHGGACNGFTTFQYSLADSENGVTTVDVSCS</sequence>
<proteinExistence type="inferred from homology"/>
<evidence type="ECO:0000256" key="3">
    <source>
        <dbReference type="ARBA" id="ARBA00022801"/>
    </source>
</evidence>
<dbReference type="InterPro" id="IPR000246">
    <property type="entry name" value="Peptidase_T2"/>
</dbReference>
<dbReference type="PANTHER" id="PTHR10188:SF6">
    <property type="entry name" value="N(4)-(BETA-N-ACETYLGLUCOSAMINYL)-L-ASPARAGINASE"/>
    <property type="match status" value="1"/>
</dbReference>
<dbReference type="GO" id="GO:0008233">
    <property type="term" value="F:peptidase activity"/>
    <property type="evidence" value="ECO:0007669"/>
    <property type="project" value="UniProtKB-KW"/>
</dbReference>
<dbReference type="FunFam" id="3.60.20.30:FF:000003">
    <property type="entry name" value="N(4)-(Beta-N-acetylglucosaminyl)-L-asparaginase isoform X1"/>
    <property type="match status" value="1"/>
</dbReference>
<dbReference type="InterPro" id="IPR029055">
    <property type="entry name" value="Ntn_hydrolases_N"/>
</dbReference>
<dbReference type="PANTHER" id="PTHR10188">
    <property type="entry name" value="L-ASPARAGINASE"/>
    <property type="match status" value="1"/>
</dbReference>
<protein>
    <recommendedName>
        <fullName evidence="7">N(4)-(beta-N-acetylglucosaminyl)-L-asparaginase</fullName>
        <ecNumber evidence="7">3.5.1.26</ecNumber>
    </recommendedName>
    <alternativeName>
        <fullName evidence="9">Aspartylglucosaminidase</fullName>
    </alternativeName>
    <alternativeName>
        <fullName evidence="8">Glycosylasparaginase</fullName>
    </alternativeName>
    <alternativeName>
        <fullName evidence="10">N4-(N-acetyl-beta-glucosaminyl)-L-asparagine amidase</fullName>
    </alternativeName>
</protein>
<keyword evidence="14" id="KW-0472">Membrane</keyword>
<dbReference type="SUPFAM" id="SSF56235">
    <property type="entry name" value="N-terminal nucleophile aminohydrolases (Ntn hydrolases)"/>
    <property type="match status" value="1"/>
</dbReference>
<dbReference type="KEGG" id="hazt:108682757"/>
<keyword evidence="3" id="KW-0378">Hydrolase</keyword>
<name>A0A8B7PMS1_HYAAZ</name>
<feature type="binding site" evidence="12">
    <location>
        <begin position="278"/>
        <end position="281"/>
    </location>
    <ligand>
        <name>substrate</name>
    </ligand>
</feature>
<evidence type="ECO:0000256" key="10">
    <source>
        <dbReference type="ARBA" id="ARBA00080645"/>
    </source>
</evidence>
<dbReference type="GO" id="GO:0003948">
    <property type="term" value="F:N4-(beta-N-acetylglucosaminyl)-L-asparaginase activity"/>
    <property type="evidence" value="ECO:0007669"/>
    <property type="project" value="UniProtKB-EC"/>
</dbReference>
<dbReference type="Gene3D" id="3.60.20.30">
    <property type="entry name" value="(Glycosyl)asparaginase"/>
    <property type="match status" value="1"/>
</dbReference>
<comment type="similarity">
    <text evidence="1">Belongs to the Ntn-hydrolase family.</text>
</comment>
<accession>A0A8B7PMS1</accession>
<dbReference type="Pfam" id="PF01112">
    <property type="entry name" value="Asparaginase_2"/>
    <property type="match status" value="1"/>
</dbReference>
<evidence type="ECO:0000256" key="1">
    <source>
        <dbReference type="ARBA" id="ARBA00010872"/>
    </source>
</evidence>
<dbReference type="EC" id="3.5.1.26" evidence="7"/>
<evidence type="ECO:0000256" key="12">
    <source>
        <dbReference type="PIRSR" id="PIRSR600246-2"/>
    </source>
</evidence>
<evidence type="ECO:0000256" key="9">
    <source>
        <dbReference type="ARBA" id="ARBA00079301"/>
    </source>
</evidence>
<feature type="site" description="Cleavage; by autolysis" evidence="13">
    <location>
        <begin position="226"/>
        <end position="227"/>
    </location>
</feature>
<comment type="function">
    <text evidence="6">Cleaves the GlcNAc-Asn bond which joins oligosaccharides to the peptide of asparagine-linked glycoproteins.</text>
</comment>
<evidence type="ECO:0000256" key="6">
    <source>
        <dbReference type="ARBA" id="ARBA00053295"/>
    </source>
</evidence>
<evidence type="ECO:0000313" key="16">
    <source>
        <dbReference type="RefSeq" id="XP_018027483.1"/>
    </source>
</evidence>
<dbReference type="AlphaFoldDB" id="A0A8B7PMS1"/>
<dbReference type="Proteomes" id="UP000694843">
    <property type="component" value="Unplaced"/>
</dbReference>
<comment type="catalytic activity">
    <reaction evidence="5">
        <text>N(4)-(beta-N-acetyl-D-glucosaminyl)-L-asparagine + H2O = N-acetyl-beta-D-glucosaminylamine + L-aspartate + H(+)</text>
        <dbReference type="Rhea" id="RHEA:11544"/>
        <dbReference type="ChEBI" id="CHEBI:15377"/>
        <dbReference type="ChEBI" id="CHEBI:15378"/>
        <dbReference type="ChEBI" id="CHEBI:15947"/>
        <dbReference type="ChEBI" id="CHEBI:29991"/>
        <dbReference type="ChEBI" id="CHEBI:58080"/>
        <dbReference type="EC" id="3.5.1.26"/>
    </reaction>
</comment>
<keyword evidence="14" id="KW-1133">Transmembrane helix</keyword>
<gene>
    <name evidence="16" type="primary">LOC108682757</name>
</gene>
<evidence type="ECO:0000256" key="14">
    <source>
        <dbReference type="SAM" id="Phobius"/>
    </source>
</evidence>
<keyword evidence="15" id="KW-1185">Reference proteome</keyword>
<evidence type="ECO:0000256" key="13">
    <source>
        <dbReference type="PIRSR" id="PIRSR600246-3"/>
    </source>
</evidence>
<dbReference type="GO" id="GO:0005764">
    <property type="term" value="C:lysosome"/>
    <property type="evidence" value="ECO:0007669"/>
    <property type="project" value="TreeGrafter"/>
</dbReference>
<dbReference type="CDD" id="cd04513">
    <property type="entry name" value="Glycosylasparaginase"/>
    <property type="match status" value="1"/>
</dbReference>
<dbReference type="OMA" id="YKPIINI"/>
<evidence type="ECO:0000256" key="11">
    <source>
        <dbReference type="PIRSR" id="PIRSR600246-1"/>
    </source>
</evidence>
<dbReference type="OrthoDB" id="188713at2759"/>
<organism evidence="15 16">
    <name type="scientific">Hyalella azteca</name>
    <name type="common">Amphipod</name>
    <dbReference type="NCBI Taxonomy" id="294128"/>
    <lineage>
        <taxon>Eukaryota</taxon>
        <taxon>Metazoa</taxon>
        <taxon>Ecdysozoa</taxon>
        <taxon>Arthropoda</taxon>
        <taxon>Crustacea</taxon>
        <taxon>Multicrustacea</taxon>
        <taxon>Malacostraca</taxon>
        <taxon>Eumalacostraca</taxon>
        <taxon>Peracarida</taxon>
        <taxon>Amphipoda</taxon>
        <taxon>Senticaudata</taxon>
        <taxon>Talitrida</taxon>
        <taxon>Talitroidea</taxon>
        <taxon>Hyalellidae</taxon>
        <taxon>Hyalella</taxon>
    </lineage>
</organism>
<feature type="active site" description="Nucleophile" evidence="11">
    <location>
        <position position="227"/>
    </location>
</feature>
<reference evidence="16" key="1">
    <citation type="submission" date="2025-08" db="UniProtKB">
        <authorList>
            <consortium name="RefSeq"/>
        </authorList>
    </citation>
    <scope>IDENTIFICATION</scope>
    <source>
        <tissue evidence="16">Whole organism</tissue>
    </source>
</reference>
<keyword evidence="14" id="KW-0812">Transmembrane</keyword>
<evidence type="ECO:0000313" key="15">
    <source>
        <dbReference type="Proteomes" id="UP000694843"/>
    </source>
</evidence>
<keyword evidence="4" id="KW-0068">Autocatalytic cleavage</keyword>
<dbReference type="GeneID" id="108682757"/>
<evidence type="ECO:0000256" key="4">
    <source>
        <dbReference type="ARBA" id="ARBA00022813"/>
    </source>
</evidence>
<evidence type="ECO:0000256" key="5">
    <source>
        <dbReference type="ARBA" id="ARBA00050421"/>
    </source>
</evidence>